<geneLocation type="plasmid" evidence="2 3">
    <name>unnamed5</name>
</geneLocation>
<dbReference type="AlphaFoldDB" id="A0A975DKI7"/>
<keyword evidence="2" id="KW-0614">Plasmid</keyword>
<dbReference type="EMBL" id="CP072135">
    <property type="protein sequence ID" value="QTH73425.1"/>
    <property type="molecule type" value="Genomic_DNA"/>
</dbReference>
<protein>
    <submittedName>
        <fullName evidence="2">GNAT family N-acetyltransferase</fullName>
    </submittedName>
</protein>
<dbReference type="Pfam" id="PF00583">
    <property type="entry name" value="Acetyltransf_1"/>
    <property type="match status" value="1"/>
</dbReference>
<dbReference type="KEGG" id="pxi:J5O05_18155"/>
<evidence type="ECO:0000313" key="2">
    <source>
        <dbReference type="EMBL" id="QTH73425.1"/>
    </source>
</evidence>
<dbReference type="CDD" id="cd04301">
    <property type="entry name" value="NAT_SF"/>
    <property type="match status" value="1"/>
</dbReference>
<evidence type="ECO:0000259" key="1">
    <source>
        <dbReference type="PROSITE" id="PS51186"/>
    </source>
</evidence>
<dbReference type="PROSITE" id="PS51186">
    <property type="entry name" value="GNAT"/>
    <property type="match status" value="1"/>
</dbReference>
<dbReference type="SUPFAM" id="SSF55729">
    <property type="entry name" value="Acyl-CoA N-acyltransferases (Nat)"/>
    <property type="match status" value="1"/>
</dbReference>
<organism evidence="2 3">
    <name type="scientific">Pseudoalteromonas xiamenensis</name>
    <dbReference type="NCBI Taxonomy" id="882626"/>
    <lineage>
        <taxon>Bacteria</taxon>
        <taxon>Pseudomonadati</taxon>
        <taxon>Pseudomonadota</taxon>
        <taxon>Gammaproteobacteria</taxon>
        <taxon>Alteromonadales</taxon>
        <taxon>Pseudoalteromonadaceae</taxon>
        <taxon>Pseudoalteromonas</taxon>
    </lineage>
</organism>
<feature type="domain" description="N-acetyltransferase" evidence="1">
    <location>
        <begin position="1"/>
        <end position="170"/>
    </location>
</feature>
<name>A0A975DKI7_9GAMM</name>
<dbReference type="InterPro" id="IPR000182">
    <property type="entry name" value="GNAT_dom"/>
</dbReference>
<dbReference type="Proteomes" id="UP000664904">
    <property type="component" value="Plasmid unnamed5"/>
</dbReference>
<dbReference type="InterPro" id="IPR016181">
    <property type="entry name" value="Acyl_CoA_acyltransferase"/>
</dbReference>
<keyword evidence="3" id="KW-1185">Reference proteome</keyword>
<dbReference type="GO" id="GO:0016747">
    <property type="term" value="F:acyltransferase activity, transferring groups other than amino-acyl groups"/>
    <property type="evidence" value="ECO:0007669"/>
    <property type="project" value="InterPro"/>
</dbReference>
<proteinExistence type="predicted"/>
<dbReference type="RefSeq" id="WP_208845037.1">
    <property type="nucleotide sequence ID" value="NZ_CP072135.1"/>
</dbReference>
<reference evidence="2" key="1">
    <citation type="submission" date="2021-03" db="EMBL/GenBank/DDBJ databases">
        <title>Complete Genome of Pseudoalteromonas xiamenensis STKMTI.2, a new potential marine bacterium producing anti-Vibrio compounds.</title>
        <authorList>
            <person name="Handayani D.P."/>
            <person name="Isnansetyo A."/>
            <person name="Istiqomah I."/>
            <person name="Jumina J."/>
        </authorList>
    </citation>
    <scope>NUCLEOTIDE SEQUENCE</scope>
    <source>
        <strain evidence="2">STKMTI.2</strain>
        <plasmid evidence="2">unnamed5</plasmid>
    </source>
</reference>
<dbReference type="Gene3D" id="3.40.630.30">
    <property type="match status" value="1"/>
</dbReference>
<evidence type="ECO:0000313" key="3">
    <source>
        <dbReference type="Proteomes" id="UP000664904"/>
    </source>
</evidence>
<sequence length="189" mass="20942">MQIKPLTENYFDEVILLANLVHGDNYLDMDGLLDMIRKGTKSGLNACFVAVDDNDKIIGFRTTYAATQWSIDKWCTPDKWPVNNDLMAYFKCSAIAPEAQGQGIGPKLLEASIDVLKQQGAKAGLAHLWMQSPGNAAVKYFTKAGGVLINTHHDRWLPLCLEDGYVCTICGNECHCQAAEMAIIFEQKQ</sequence>
<gene>
    <name evidence="2" type="ORF">J5O05_18155</name>
</gene>
<accession>A0A975DKI7</accession>